<evidence type="ECO:0000256" key="5">
    <source>
        <dbReference type="ARBA" id="ARBA00023242"/>
    </source>
</evidence>
<dbReference type="SUPFAM" id="SSF55455">
    <property type="entry name" value="SRF-like"/>
    <property type="match status" value="1"/>
</dbReference>
<dbReference type="Gramene" id="Psat6g001960.1">
    <property type="protein sequence ID" value="Psat6g001960.1.cds1"/>
    <property type="gene ID" value="Psat6g001960"/>
</dbReference>
<dbReference type="InterPro" id="IPR050142">
    <property type="entry name" value="MADS-box/MEF2_TF"/>
</dbReference>
<dbReference type="Gene3D" id="3.40.1810.10">
    <property type="entry name" value="Transcription factor, MADS-box"/>
    <property type="match status" value="1"/>
</dbReference>
<evidence type="ECO:0000256" key="3">
    <source>
        <dbReference type="ARBA" id="ARBA00023125"/>
    </source>
</evidence>
<comment type="subcellular location">
    <subcellularLocation>
        <location evidence="1">Nucleus</location>
    </subcellularLocation>
</comment>
<dbReference type="GO" id="GO:0000981">
    <property type="term" value="F:DNA-binding transcription factor activity, RNA polymerase II-specific"/>
    <property type="evidence" value="ECO:0007669"/>
    <property type="project" value="InterPro"/>
</dbReference>
<keyword evidence="5" id="KW-0539">Nucleus</keyword>
<keyword evidence="4" id="KW-0804">Transcription</keyword>
<dbReference type="InterPro" id="IPR002100">
    <property type="entry name" value="TF_MADSbox"/>
</dbReference>
<evidence type="ECO:0000313" key="7">
    <source>
        <dbReference type="EMBL" id="KAI5392738.1"/>
    </source>
</evidence>
<dbReference type="EMBL" id="JAMSHJ010000006">
    <property type="protein sequence ID" value="KAI5392738.1"/>
    <property type="molecule type" value="Genomic_DNA"/>
</dbReference>
<dbReference type="GO" id="GO:0045944">
    <property type="term" value="P:positive regulation of transcription by RNA polymerase II"/>
    <property type="evidence" value="ECO:0007669"/>
    <property type="project" value="InterPro"/>
</dbReference>
<dbReference type="Proteomes" id="UP001058974">
    <property type="component" value="Chromosome 6"/>
</dbReference>
<dbReference type="GO" id="GO:0046983">
    <property type="term" value="F:protein dimerization activity"/>
    <property type="evidence" value="ECO:0007669"/>
    <property type="project" value="InterPro"/>
</dbReference>
<gene>
    <name evidence="7" type="ORF">KIW84_060057</name>
</gene>
<dbReference type="OrthoDB" id="601557at2759"/>
<dbReference type="Gramene" id="PSAT_LOCUS24683_t1">
    <property type="protein sequence ID" value="CAL5205787.1"/>
    <property type="gene ID" value="PSAT_LOCUS24683"/>
</dbReference>
<dbReference type="AlphaFoldDB" id="A0A9D5A3B8"/>
<dbReference type="InterPro" id="IPR033897">
    <property type="entry name" value="SRF-like_MADS-box"/>
</dbReference>
<proteinExistence type="predicted"/>
<dbReference type="PANTHER" id="PTHR48019">
    <property type="entry name" value="SERUM RESPONSE FACTOR HOMOLOG"/>
    <property type="match status" value="1"/>
</dbReference>
<sequence length="348" mass="40039">MGRERISMKLIQNEKSRKTTFQKRKKGLLKKANELSILCDVDVCVILYAPNFEGEGFAEPETWPKDTNEVQRILQKYYNTTVDRRHKVYHLQEYFQERLKKVAFEISKVRKQRLKIMYPTWDEAFDSLRGNELKSLISTLDSRYDSCCQKMDFLNGKANMEQSHPSTSILISNPSSYLNPFVNNMFQEGQCSQPSSMSAQAFYQPLQLGQCSQPSMVFSSAQEFYPSLQLGESVEPFSMIPSSQASYHPLQLGQSAQPCSMMPNAQASYHVEPEPEPDESYPYEHIGAGRNLSPYYYKGNTSMQSHPDHVQTLPFQNIPNLPHGFQHNGITDMDVLQADMFNYKDERN</sequence>
<dbReference type="GO" id="GO:0005634">
    <property type="term" value="C:nucleus"/>
    <property type="evidence" value="ECO:0007669"/>
    <property type="project" value="UniProtKB-SubCell"/>
</dbReference>
<protein>
    <recommendedName>
        <fullName evidence="6">MADS-box domain-containing protein</fullName>
    </recommendedName>
</protein>
<feature type="domain" description="MADS-box" evidence="6">
    <location>
        <begin position="1"/>
        <end position="61"/>
    </location>
</feature>
<keyword evidence="3" id="KW-0238">DNA-binding</keyword>
<dbReference type="Gramene" id="Psat06G0005700-T1">
    <property type="protein sequence ID" value="KAI5392738.1"/>
    <property type="gene ID" value="KIW84_060057"/>
</dbReference>
<keyword evidence="2" id="KW-0805">Transcription regulation</keyword>
<evidence type="ECO:0000256" key="1">
    <source>
        <dbReference type="ARBA" id="ARBA00004123"/>
    </source>
</evidence>
<comment type="caution">
    <text evidence="7">The sequence shown here is derived from an EMBL/GenBank/DDBJ whole genome shotgun (WGS) entry which is preliminary data.</text>
</comment>
<dbReference type="GO" id="GO:0000987">
    <property type="term" value="F:cis-regulatory region sequence-specific DNA binding"/>
    <property type="evidence" value="ECO:0007669"/>
    <property type="project" value="InterPro"/>
</dbReference>
<dbReference type="Pfam" id="PF00319">
    <property type="entry name" value="SRF-TF"/>
    <property type="match status" value="1"/>
</dbReference>
<dbReference type="CDD" id="cd00266">
    <property type="entry name" value="MADS_SRF_like"/>
    <property type="match status" value="1"/>
</dbReference>
<dbReference type="InterPro" id="IPR036879">
    <property type="entry name" value="TF_MADSbox_sf"/>
</dbReference>
<evidence type="ECO:0000259" key="6">
    <source>
        <dbReference type="PROSITE" id="PS50066"/>
    </source>
</evidence>
<evidence type="ECO:0000313" key="8">
    <source>
        <dbReference type="Proteomes" id="UP001058974"/>
    </source>
</evidence>
<evidence type="ECO:0000256" key="4">
    <source>
        <dbReference type="ARBA" id="ARBA00023163"/>
    </source>
</evidence>
<keyword evidence="8" id="KW-1185">Reference proteome</keyword>
<dbReference type="SMART" id="SM00432">
    <property type="entry name" value="MADS"/>
    <property type="match status" value="1"/>
</dbReference>
<accession>A0A9D5A3B8</accession>
<dbReference type="PROSITE" id="PS50066">
    <property type="entry name" value="MADS_BOX_2"/>
    <property type="match status" value="1"/>
</dbReference>
<organism evidence="7 8">
    <name type="scientific">Pisum sativum</name>
    <name type="common">Garden pea</name>
    <name type="synonym">Lathyrus oleraceus</name>
    <dbReference type="NCBI Taxonomy" id="3888"/>
    <lineage>
        <taxon>Eukaryota</taxon>
        <taxon>Viridiplantae</taxon>
        <taxon>Streptophyta</taxon>
        <taxon>Embryophyta</taxon>
        <taxon>Tracheophyta</taxon>
        <taxon>Spermatophyta</taxon>
        <taxon>Magnoliopsida</taxon>
        <taxon>eudicotyledons</taxon>
        <taxon>Gunneridae</taxon>
        <taxon>Pentapetalae</taxon>
        <taxon>rosids</taxon>
        <taxon>fabids</taxon>
        <taxon>Fabales</taxon>
        <taxon>Fabaceae</taxon>
        <taxon>Papilionoideae</taxon>
        <taxon>50 kb inversion clade</taxon>
        <taxon>NPAAA clade</taxon>
        <taxon>Hologalegina</taxon>
        <taxon>IRL clade</taxon>
        <taxon>Fabeae</taxon>
        <taxon>Lathyrus</taxon>
    </lineage>
</organism>
<name>A0A9D5A3B8_PEA</name>
<dbReference type="PRINTS" id="PR00404">
    <property type="entry name" value="MADSDOMAIN"/>
</dbReference>
<evidence type="ECO:0000256" key="2">
    <source>
        <dbReference type="ARBA" id="ARBA00023015"/>
    </source>
</evidence>
<reference evidence="7 8" key="1">
    <citation type="journal article" date="2022" name="Nat. Genet.">
        <title>Improved pea reference genome and pan-genome highlight genomic features and evolutionary characteristics.</title>
        <authorList>
            <person name="Yang T."/>
            <person name="Liu R."/>
            <person name="Luo Y."/>
            <person name="Hu S."/>
            <person name="Wang D."/>
            <person name="Wang C."/>
            <person name="Pandey M.K."/>
            <person name="Ge S."/>
            <person name="Xu Q."/>
            <person name="Li N."/>
            <person name="Li G."/>
            <person name="Huang Y."/>
            <person name="Saxena R.K."/>
            <person name="Ji Y."/>
            <person name="Li M."/>
            <person name="Yan X."/>
            <person name="He Y."/>
            <person name="Liu Y."/>
            <person name="Wang X."/>
            <person name="Xiang C."/>
            <person name="Varshney R.K."/>
            <person name="Ding H."/>
            <person name="Gao S."/>
            <person name="Zong X."/>
        </authorList>
    </citation>
    <scope>NUCLEOTIDE SEQUENCE [LARGE SCALE GENOMIC DNA]</scope>
    <source>
        <strain evidence="7 8">cv. Zhongwan 6</strain>
    </source>
</reference>